<evidence type="ECO:0000313" key="3">
    <source>
        <dbReference type="Proteomes" id="UP000031364"/>
    </source>
</evidence>
<proteinExistence type="predicted"/>
<sequence length="68" mass="7342">MGAVMLAGLEPLAYASAGPLIPHRTDFEDDHDPRCGHLITCGNAWRIEGPENRPSCDPSRVRSAPKTS</sequence>
<evidence type="ECO:0000256" key="1">
    <source>
        <dbReference type="SAM" id="MobiDB-lite"/>
    </source>
</evidence>
<comment type="caution">
    <text evidence="2">The sequence shown here is derived from an EMBL/GenBank/DDBJ whole genome shotgun (WGS) entry which is preliminary data.</text>
</comment>
<protein>
    <submittedName>
        <fullName evidence="2">Uncharacterized protein</fullName>
    </submittedName>
</protein>
<reference evidence="2 3" key="1">
    <citation type="journal article" date="2014" name="Int. J. Syst. Evol. Microbiol.">
        <title>Nocardia vulneris sp. nov., isolated from wounds of human patients in North America.</title>
        <authorList>
            <person name="Lasker B.A."/>
            <person name="Bell M."/>
            <person name="Klenk H.P."/>
            <person name="Sproer C."/>
            <person name="Schumann C."/>
            <person name="Schumann P."/>
            <person name="Brown J.M."/>
        </authorList>
    </citation>
    <scope>NUCLEOTIDE SEQUENCE [LARGE SCALE GENOMIC DNA]</scope>
    <source>
        <strain evidence="2 3">W9851</strain>
    </source>
</reference>
<accession>A0ABR4ZE94</accession>
<organism evidence="2 3">
    <name type="scientific">Nocardia vulneris</name>
    <dbReference type="NCBI Taxonomy" id="1141657"/>
    <lineage>
        <taxon>Bacteria</taxon>
        <taxon>Bacillati</taxon>
        <taxon>Actinomycetota</taxon>
        <taxon>Actinomycetes</taxon>
        <taxon>Mycobacteriales</taxon>
        <taxon>Nocardiaceae</taxon>
        <taxon>Nocardia</taxon>
    </lineage>
</organism>
<evidence type="ECO:0000313" key="2">
    <source>
        <dbReference type="EMBL" id="KIA63392.1"/>
    </source>
</evidence>
<dbReference type="Proteomes" id="UP000031364">
    <property type="component" value="Unassembled WGS sequence"/>
</dbReference>
<feature type="region of interest" description="Disordered" evidence="1">
    <location>
        <begin position="49"/>
        <end position="68"/>
    </location>
</feature>
<keyword evidence="3" id="KW-1185">Reference proteome</keyword>
<dbReference type="EMBL" id="JNFP01000022">
    <property type="protein sequence ID" value="KIA63392.1"/>
    <property type="molecule type" value="Genomic_DNA"/>
</dbReference>
<name>A0ABR4ZE94_9NOCA</name>
<gene>
    <name evidence="2" type="ORF">FG87_19560</name>
</gene>